<dbReference type="Pfam" id="PF13803">
    <property type="entry name" value="DUF4184"/>
    <property type="match status" value="1"/>
</dbReference>
<dbReference type="InterPro" id="IPR025238">
    <property type="entry name" value="DUF4184"/>
</dbReference>
<reference evidence="3" key="1">
    <citation type="journal article" date="2024" name="Toxins">
        <title>Genome Sequence Analysis of Native Xenorhabdus Strains Isolated from Entomopathogenic Nematodes in Argentina.</title>
        <authorList>
            <person name="Palma L."/>
            <person name="Frizzo L."/>
            <person name="Kaiser S."/>
            <person name="Berry C."/>
            <person name="Caballero P."/>
            <person name="Bode H.B."/>
            <person name="Del Valle E.E."/>
        </authorList>
    </citation>
    <scope>NUCLEOTIDE SEQUENCE [LARGE SCALE GENOMIC DNA]</scope>
    <source>
        <strain evidence="3">Reich</strain>
    </source>
</reference>
<keyword evidence="1" id="KW-0812">Transmembrane</keyword>
<sequence>MPWTFSHPAAVFPLKNLPGGRFLNLPALITGSLSPDFFYSVGLYNVAATAHHLPGWFYTSFPLCLLIFLVVRLLSSPLSVLFPISFTRYEKQSYKDRVIFVMSLLIGAVTHIGWDAFTHDKGFFVELIPLLQFHIFHSMTNGQGIGIYKILQHLSSLLGLLYLSIKYWQYQKKLGLAIQKTNKRKFYHLIIIGVISGFLTCPVALFLSWEVSGINIGRFVFKELTLSVPVFCLILIIIALRIRYYSSKIL</sequence>
<dbReference type="RefSeq" id="WP_319925203.1">
    <property type="nucleotide sequence ID" value="NZ_VCDP01000015.1"/>
</dbReference>
<organism evidence="2 3">
    <name type="scientific">Xenorhabdus littoralis</name>
    <dbReference type="NCBI Taxonomy" id="2582835"/>
    <lineage>
        <taxon>Bacteria</taxon>
        <taxon>Pseudomonadati</taxon>
        <taxon>Pseudomonadota</taxon>
        <taxon>Gammaproteobacteria</taxon>
        <taxon>Enterobacterales</taxon>
        <taxon>Morganellaceae</taxon>
        <taxon>Xenorhabdus</taxon>
    </lineage>
</organism>
<evidence type="ECO:0000313" key="2">
    <source>
        <dbReference type="EMBL" id="MDX7998464.1"/>
    </source>
</evidence>
<feature type="transmembrane region" description="Helical" evidence="1">
    <location>
        <begin position="219"/>
        <end position="240"/>
    </location>
</feature>
<feature type="transmembrane region" description="Helical" evidence="1">
    <location>
        <begin position="60"/>
        <end position="86"/>
    </location>
</feature>
<proteinExistence type="predicted"/>
<feature type="transmembrane region" description="Helical" evidence="1">
    <location>
        <begin position="98"/>
        <end position="117"/>
    </location>
</feature>
<accession>A0ABU4SIQ5</accession>
<evidence type="ECO:0000256" key="1">
    <source>
        <dbReference type="SAM" id="Phobius"/>
    </source>
</evidence>
<comment type="caution">
    <text evidence="2">The sequence shown here is derived from an EMBL/GenBank/DDBJ whole genome shotgun (WGS) entry which is preliminary data.</text>
</comment>
<protein>
    <submittedName>
        <fullName evidence="2">DUF4184 family protein</fullName>
    </submittedName>
</protein>
<feature type="transmembrane region" description="Helical" evidence="1">
    <location>
        <begin position="145"/>
        <end position="165"/>
    </location>
</feature>
<keyword evidence="1" id="KW-1133">Transmembrane helix</keyword>
<feature type="transmembrane region" description="Helical" evidence="1">
    <location>
        <begin position="186"/>
        <end position="207"/>
    </location>
</feature>
<gene>
    <name evidence="2" type="ORF">FE394_04445</name>
</gene>
<name>A0ABU4SIQ5_9GAMM</name>
<dbReference type="Proteomes" id="UP001271640">
    <property type="component" value="Unassembled WGS sequence"/>
</dbReference>
<dbReference type="EMBL" id="VCDP01000015">
    <property type="protein sequence ID" value="MDX7998464.1"/>
    <property type="molecule type" value="Genomic_DNA"/>
</dbReference>
<evidence type="ECO:0000313" key="3">
    <source>
        <dbReference type="Proteomes" id="UP001271640"/>
    </source>
</evidence>
<keyword evidence="3" id="KW-1185">Reference proteome</keyword>
<keyword evidence="1" id="KW-0472">Membrane</keyword>